<accession>A0AAD9USZ0</accession>
<organism evidence="2 3">
    <name type="scientific">Acropora cervicornis</name>
    <name type="common">Staghorn coral</name>
    <dbReference type="NCBI Taxonomy" id="6130"/>
    <lineage>
        <taxon>Eukaryota</taxon>
        <taxon>Metazoa</taxon>
        <taxon>Cnidaria</taxon>
        <taxon>Anthozoa</taxon>
        <taxon>Hexacorallia</taxon>
        <taxon>Scleractinia</taxon>
        <taxon>Astrocoeniina</taxon>
        <taxon>Acroporidae</taxon>
        <taxon>Acropora</taxon>
    </lineage>
</organism>
<gene>
    <name evidence="2" type="ORF">P5673_030780</name>
</gene>
<feature type="region of interest" description="Disordered" evidence="1">
    <location>
        <begin position="1"/>
        <end position="23"/>
    </location>
</feature>
<evidence type="ECO:0000256" key="1">
    <source>
        <dbReference type="SAM" id="MobiDB-lite"/>
    </source>
</evidence>
<protein>
    <submittedName>
        <fullName evidence="2">Uncharacterized protein</fullName>
    </submittedName>
</protein>
<reference evidence="2" key="2">
    <citation type="journal article" date="2023" name="Science">
        <title>Genomic signatures of disease resistance in endangered staghorn corals.</title>
        <authorList>
            <person name="Vollmer S.V."/>
            <person name="Selwyn J.D."/>
            <person name="Despard B.A."/>
            <person name="Roesel C.L."/>
        </authorList>
    </citation>
    <scope>NUCLEOTIDE SEQUENCE</scope>
    <source>
        <strain evidence="2">K2</strain>
    </source>
</reference>
<dbReference type="AlphaFoldDB" id="A0AAD9USZ0"/>
<keyword evidence="3" id="KW-1185">Reference proteome</keyword>
<comment type="caution">
    <text evidence="2">The sequence shown here is derived from an EMBL/GenBank/DDBJ whole genome shotgun (WGS) entry which is preliminary data.</text>
</comment>
<proteinExistence type="predicted"/>
<dbReference type="Proteomes" id="UP001249851">
    <property type="component" value="Unassembled WGS sequence"/>
</dbReference>
<evidence type="ECO:0000313" key="3">
    <source>
        <dbReference type="Proteomes" id="UP001249851"/>
    </source>
</evidence>
<sequence>MAESSSSSDSERHGSPTAARTGPKCSRTFVWLRELPKAIPRGRPWDELNREGRVKEIEFGKKFTERHMRDKIKENFPELAEADFTRIRLYKSGSRGTLLKKVAKNFPDATQLLQKFKGGTSKRVYIILKNDNENGERSNSENHAARASAIHRWSNAVVPRDTAATRQYLTALSQSTSTQQADSDSNMPNMEDAFEDVIDVDLTQDLDLSQSLHAEVIDVDQSHVGTVKEDLSPQGLGVCSMFSVRSTADSMLFLLPSTTWKPTLVQQLHDNNLTEVDVVDRLSEMLEKTCDALKDNEKKARETRLSDEPEDGITIRIRASTGTMSRKFKRGAHFQEETEMETYFHSSKGHEFCVV</sequence>
<evidence type="ECO:0000313" key="2">
    <source>
        <dbReference type="EMBL" id="KAK2548869.1"/>
    </source>
</evidence>
<name>A0AAD9USZ0_ACRCE</name>
<dbReference type="EMBL" id="JARQWQ010000136">
    <property type="protein sequence ID" value="KAK2548869.1"/>
    <property type="molecule type" value="Genomic_DNA"/>
</dbReference>
<reference evidence="2" key="1">
    <citation type="journal article" date="2023" name="G3 (Bethesda)">
        <title>Whole genome assembly and annotation of the endangered Caribbean coral Acropora cervicornis.</title>
        <authorList>
            <person name="Selwyn J.D."/>
            <person name="Vollmer S.V."/>
        </authorList>
    </citation>
    <scope>NUCLEOTIDE SEQUENCE</scope>
    <source>
        <strain evidence="2">K2</strain>
    </source>
</reference>